<dbReference type="Pfam" id="PF09594">
    <property type="entry name" value="GT87"/>
    <property type="match status" value="1"/>
</dbReference>
<feature type="transmembrane region" description="Helical" evidence="7">
    <location>
        <begin position="308"/>
        <end position="336"/>
    </location>
</feature>
<evidence type="ECO:0000256" key="6">
    <source>
        <dbReference type="ARBA" id="ARBA00023136"/>
    </source>
</evidence>
<feature type="transmembrane region" description="Helical" evidence="7">
    <location>
        <begin position="16"/>
        <end position="37"/>
    </location>
</feature>
<feature type="transmembrane region" description="Helical" evidence="7">
    <location>
        <begin position="368"/>
        <end position="386"/>
    </location>
</feature>
<evidence type="ECO:0000313" key="8">
    <source>
        <dbReference type="EMBL" id="QOL00403.1"/>
    </source>
</evidence>
<evidence type="ECO:0000256" key="2">
    <source>
        <dbReference type="ARBA" id="ARBA00022475"/>
    </source>
</evidence>
<name>A0A7L9QBW5_9ZZZZ</name>
<evidence type="ECO:0000256" key="1">
    <source>
        <dbReference type="ARBA" id="ARBA00004651"/>
    </source>
</evidence>
<evidence type="ECO:0008006" key="9">
    <source>
        <dbReference type="Google" id="ProtNLM"/>
    </source>
</evidence>
<keyword evidence="6 7" id="KW-0472">Membrane</keyword>
<organism evidence="8">
    <name type="scientific">uncultured organism</name>
    <dbReference type="NCBI Taxonomy" id="155900"/>
    <lineage>
        <taxon>unclassified sequences</taxon>
        <taxon>environmental samples</taxon>
    </lineage>
</organism>
<dbReference type="AlphaFoldDB" id="A0A7L9QBW5"/>
<evidence type="ECO:0000256" key="4">
    <source>
        <dbReference type="ARBA" id="ARBA00022692"/>
    </source>
</evidence>
<feature type="transmembrane region" description="Helical" evidence="7">
    <location>
        <begin position="147"/>
        <end position="169"/>
    </location>
</feature>
<evidence type="ECO:0000256" key="3">
    <source>
        <dbReference type="ARBA" id="ARBA00022679"/>
    </source>
</evidence>
<dbReference type="EMBL" id="MW000468">
    <property type="protein sequence ID" value="QOL00403.1"/>
    <property type="molecule type" value="Genomic_DNA"/>
</dbReference>
<comment type="subcellular location">
    <subcellularLocation>
        <location evidence="1">Cell membrane</location>
        <topology evidence="1">Multi-pass membrane protein</topology>
    </subcellularLocation>
</comment>
<keyword evidence="2" id="KW-1003">Cell membrane</keyword>
<feature type="transmembrane region" description="Helical" evidence="7">
    <location>
        <begin position="181"/>
        <end position="205"/>
    </location>
</feature>
<dbReference type="GO" id="GO:0016758">
    <property type="term" value="F:hexosyltransferase activity"/>
    <property type="evidence" value="ECO:0007669"/>
    <property type="project" value="InterPro"/>
</dbReference>
<feature type="transmembrane region" description="Helical" evidence="7">
    <location>
        <begin position="277"/>
        <end position="296"/>
    </location>
</feature>
<protein>
    <recommendedName>
        <fullName evidence="9">DUF2029 domain-containing protein</fullName>
    </recommendedName>
</protein>
<dbReference type="InterPro" id="IPR018584">
    <property type="entry name" value="GT87"/>
</dbReference>
<keyword evidence="5 7" id="KW-1133">Transmembrane helix</keyword>
<evidence type="ECO:0000256" key="5">
    <source>
        <dbReference type="ARBA" id="ARBA00022989"/>
    </source>
</evidence>
<proteinExistence type="predicted"/>
<sequence>MFAALGRGDGLNRERVFAYTAILLVLECVAFLFLVAGTHGWVVPLEKPSTTDFASFYAAGIQADSGAPAAIYDPPTHFIVEQNVTEPGIEYVHFFYPPIFVLLCALVARLPYLPAFLAFEGVTLAGGLIVAKTILREKSWRILIPVLAYPAILINIGVGQNGLLTAALFGGATLLIDARPALAGVLFGAICYKPQFGVLIPFALIAGGRWRAVAAAAATVAGLVLASIALFGWNTWAAFLDALAGSHTAYESGTVDVAAMANIFGALRLIGAGPAAAYAVQAIVTVSMAGLVAFVWRRDTSLPARAATLAAATVAAAPLALFYDLTVVGIAMCWLVRDARKSGFLAWEKTLLLLIFLAPMFTRSFGTAWNLPVAACATLVLIGLCVRRALYKSV</sequence>
<reference evidence="8" key="1">
    <citation type="submission" date="2020-09" db="EMBL/GenBank/DDBJ databases">
        <title>A new high-throughput screening method to detect antimicrobial volatiles from metagenomic clone libraries.</title>
        <authorList>
            <person name="Stocker F."/>
            <person name="Obermeier M."/>
            <person name="Resch K."/>
            <person name="Berg G."/>
            <person name="Mueller Bogota C.A."/>
        </authorList>
    </citation>
    <scope>NUCLEOTIDE SEQUENCE</scope>
</reference>
<dbReference type="GO" id="GO:0005886">
    <property type="term" value="C:plasma membrane"/>
    <property type="evidence" value="ECO:0007669"/>
    <property type="project" value="UniProtKB-SubCell"/>
</dbReference>
<keyword evidence="3" id="KW-0808">Transferase</keyword>
<accession>A0A7L9QBW5</accession>
<evidence type="ECO:0000256" key="7">
    <source>
        <dbReference type="SAM" id="Phobius"/>
    </source>
</evidence>
<feature type="transmembrane region" description="Helical" evidence="7">
    <location>
        <begin position="212"/>
        <end position="233"/>
    </location>
</feature>
<feature type="transmembrane region" description="Helical" evidence="7">
    <location>
        <begin position="116"/>
        <end position="135"/>
    </location>
</feature>
<keyword evidence="4 7" id="KW-0812">Transmembrane</keyword>